<dbReference type="AlphaFoldDB" id="A0A948TPF0"/>
<dbReference type="Gene3D" id="3.40.109.10">
    <property type="entry name" value="NADH Oxidase"/>
    <property type="match status" value="1"/>
</dbReference>
<gene>
    <name evidence="2" type="ORF">H9928_10645</name>
</gene>
<sequence length="124" mass="13834">MSTVDVYVSKEQPSIADDDSIKNAFYDAPTVVTLFAPRKFLYAESDACVAAENMLLAATSLGIGSCYIGSAWDSFDDPFGHETLQRWGVCTDYYAVLHVLLGYPKDPMDEIKARLRKGERLIWV</sequence>
<dbReference type="InterPro" id="IPR000415">
    <property type="entry name" value="Nitroreductase-like"/>
</dbReference>
<reference evidence="2" key="1">
    <citation type="journal article" date="2021" name="PeerJ">
        <title>Extensive microbial diversity within the chicken gut microbiome revealed by metagenomics and culture.</title>
        <authorList>
            <person name="Gilroy R."/>
            <person name="Ravi A."/>
            <person name="Getino M."/>
            <person name="Pursley I."/>
            <person name="Horton D.L."/>
            <person name="Alikhan N.F."/>
            <person name="Baker D."/>
            <person name="Gharbi K."/>
            <person name="Hall N."/>
            <person name="Watson M."/>
            <person name="Adriaenssens E.M."/>
            <person name="Foster-Nyarko E."/>
            <person name="Jarju S."/>
            <person name="Secka A."/>
            <person name="Antonio M."/>
            <person name="Oren A."/>
            <person name="Chaudhuri R.R."/>
            <person name="La Ragione R."/>
            <person name="Hildebrand F."/>
            <person name="Pallen M.J."/>
        </authorList>
    </citation>
    <scope>NUCLEOTIDE SEQUENCE</scope>
    <source>
        <strain evidence="2">8470</strain>
    </source>
</reference>
<dbReference type="Proteomes" id="UP000784286">
    <property type="component" value="Unassembled WGS sequence"/>
</dbReference>
<evidence type="ECO:0000259" key="1">
    <source>
        <dbReference type="Pfam" id="PF00881"/>
    </source>
</evidence>
<feature type="domain" description="Nitroreductase" evidence="1">
    <location>
        <begin position="17"/>
        <end position="71"/>
    </location>
</feature>
<reference evidence="2" key="2">
    <citation type="submission" date="2021-04" db="EMBL/GenBank/DDBJ databases">
        <authorList>
            <person name="Gilroy R."/>
        </authorList>
    </citation>
    <scope>NUCLEOTIDE SEQUENCE</scope>
    <source>
        <strain evidence="2">8470</strain>
    </source>
</reference>
<name>A0A948TPF0_9BACT</name>
<dbReference type="InterPro" id="IPR029479">
    <property type="entry name" value="Nitroreductase"/>
</dbReference>
<dbReference type="EMBL" id="JAHLFJ010000094">
    <property type="protein sequence ID" value="MBU3856986.1"/>
    <property type="molecule type" value="Genomic_DNA"/>
</dbReference>
<organism evidence="2 3">
    <name type="scientific">Candidatus Phocaeicola excrementipullorum</name>
    <dbReference type="NCBI Taxonomy" id="2838731"/>
    <lineage>
        <taxon>Bacteria</taxon>
        <taxon>Pseudomonadati</taxon>
        <taxon>Bacteroidota</taxon>
        <taxon>Bacteroidia</taxon>
        <taxon>Bacteroidales</taxon>
        <taxon>Bacteroidaceae</taxon>
        <taxon>Phocaeicola</taxon>
    </lineage>
</organism>
<comment type="caution">
    <text evidence="2">The sequence shown here is derived from an EMBL/GenBank/DDBJ whole genome shotgun (WGS) entry which is preliminary data.</text>
</comment>
<protein>
    <submittedName>
        <fullName evidence="2">Nitroreductase family protein</fullName>
    </submittedName>
</protein>
<dbReference type="GO" id="GO:0016491">
    <property type="term" value="F:oxidoreductase activity"/>
    <property type="evidence" value="ECO:0007669"/>
    <property type="project" value="InterPro"/>
</dbReference>
<evidence type="ECO:0000313" key="3">
    <source>
        <dbReference type="Proteomes" id="UP000784286"/>
    </source>
</evidence>
<accession>A0A948TPF0</accession>
<proteinExistence type="predicted"/>
<dbReference type="SUPFAM" id="SSF55469">
    <property type="entry name" value="FMN-dependent nitroreductase-like"/>
    <property type="match status" value="1"/>
</dbReference>
<dbReference type="Pfam" id="PF00881">
    <property type="entry name" value="Nitroreductase"/>
    <property type="match status" value="1"/>
</dbReference>
<evidence type="ECO:0000313" key="2">
    <source>
        <dbReference type="EMBL" id="MBU3856986.1"/>
    </source>
</evidence>